<reference evidence="9" key="1">
    <citation type="submission" date="2017-02" db="UniProtKB">
        <authorList>
            <consortium name="WormBaseParasite"/>
        </authorList>
    </citation>
    <scope>IDENTIFICATION</scope>
</reference>
<protein>
    <submittedName>
        <fullName evidence="9">CBS domain-containing protein</fullName>
    </submittedName>
</protein>
<keyword evidence="3 5" id="KW-0129">CBS domain</keyword>
<dbReference type="InterPro" id="IPR046342">
    <property type="entry name" value="CBS_dom_sf"/>
</dbReference>
<evidence type="ECO:0000259" key="6">
    <source>
        <dbReference type="PROSITE" id="PS51371"/>
    </source>
</evidence>
<evidence type="ECO:0000256" key="2">
    <source>
        <dbReference type="ARBA" id="ARBA00022737"/>
    </source>
</evidence>
<dbReference type="WBParaSite" id="NBR_0001085601-mRNA-1">
    <property type="protein sequence ID" value="NBR_0001085601-mRNA-1"/>
    <property type="gene ID" value="NBR_0001085601"/>
</dbReference>
<dbReference type="CDD" id="cd02205">
    <property type="entry name" value="CBS_pair_SF"/>
    <property type="match status" value="1"/>
</dbReference>
<dbReference type="AlphaFoldDB" id="A0A0N4Y4M3"/>
<sequence>MQCVVLEAHVKKTSRHWSERRFRAGMEGLRGLMGRQRSESLSGQLLRKNAKLKKVQVNGCQLTSVYDLREGDEGSSDLYDDDWAFRRPRSNSSDFLILRKTSRPLSVDVVGLVDSQSDPYRQYMRVVDCYELSPSAGNIIALDKSIKVDKAFSALCEQNVRAGLVWDASKGRITSIVTLTDFLVYLRNDASECSSCEISELISASDLVTVSADTKVFQACEEFCLHRVHRIIVREPQTGDILYLLTIKRVLQAIHKQNRSLHFAQWLSIPIKNSGVGTWESKIHSVSTGDCLDDVVEKLLSHKLSSLPVVDEKEQAIDIITKADLAMALMESSDHQTFLSDTTVSKVLGRRPPAQFIQATDSVGKVLDALLEAQHMRCVFIVDIHKKPIACVSQSDVISHLVYDDTPFQKPKTPS</sequence>
<evidence type="ECO:0000313" key="9">
    <source>
        <dbReference type="WBParaSite" id="NBR_0001085601-mRNA-1"/>
    </source>
</evidence>
<organism evidence="9">
    <name type="scientific">Nippostrongylus brasiliensis</name>
    <name type="common">Rat hookworm</name>
    <dbReference type="NCBI Taxonomy" id="27835"/>
    <lineage>
        <taxon>Eukaryota</taxon>
        <taxon>Metazoa</taxon>
        <taxon>Ecdysozoa</taxon>
        <taxon>Nematoda</taxon>
        <taxon>Chromadorea</taxon>
        <taxon>Rhabditida</taxon>
        <taxon>Rhabditina</taxon>
        <taxon>Rhabditomorpha</taxon>
        <taxon>Strongyloidea</taxon>
        <taxon>Heligmosomidae</taxon>
        <taxon>Nippostrongylus</taxon>
    </lineage>
</organism>
<dbReference type="STRING" id="27835.A0A0N4Y4M3"/>
<dbReference type="SUPFAM" id="SSF54631">
    <property type="entry name" value="CBS-domain pair"/>
    <property type="match status" value="2"/>
</dbReference>
<evidence type="ECO:0000313" key="8">
    <source>
        <dbReference type="Proteomes" id="UP000271162"/>
    </source>
</evidence>
<dbReference type="Pfam" id="PF00571">
    <property type="entry name" value="CBS"/>
    <property type="match status" value="2"/>
</dbReference>
<feature type="domain" description="CBS" evidence="6">
    <location>
        <begin position="202"/>
        <end position="260"/>
    </location>
</feature>
<dbReference type="PROSITE" id="PS51371">
    <property type="entry name" value="CBS"/>
    <property type="match status" value="4"/>
</dbReference>
<dbReference type="PANTHER" id="PTHR13780">
    <property type="entry name" value="AMP-ACTIVATED PROTEIN KINASE, GAMMA REGULATORY SUBUNIT"/>
    <property type="match status" value="1"/>
</dbReference>
<comment type="similarity">
    <text evidence="1">Belongs to the 5'-AMP-activated protein kinase gamma subunit family.</text>
</comment>
<dbReference type="PANTHER" id="PTHR13780:SF36">
    <property type="entry name" value="CBS DOMAIN-CONTAINING PROTEIN"/>
    <property type="match status" value="1"/>
</dbReference>
<dbReference type="Proteomes" id="UP000271162">
    <property type="component" value="Unassembled WGS sequence"/>
</dbReference>
<reference evidence="7 8" key="2">
    <citation type="submission" date="2018-11" db="EMBL/GenBank/DDBJ databases">
        <authorList>
            <consortium name="Pathogen Informatics"/>
        </authorList>
    </citation>
    <scope>NUCLEOTIDE SEQUENCE [LARGE SCALE GENOMIC DNA]</scope>
</reference>
<evidence type="ECO:0000313" key="7">
    <source>
        <dbReference type="EMBL" id="VDL74446.1"/>
    </source>
</evidence>
<dbReference type="Gene3D" id="3.10.580.10">
    <property type="entry name" value="CBS-domain"/>
    <property type="match status" value="2"/>
</dbReference>
<feature type="domain" description="CBS" evidence="6">
    <location>
        <begin position="350"/>
        <end position="408"/>
    </location>
</feature>
<dbReference type="EMBL" id="UYSL01020402">
    <property type="protein sequence ID" value="VDL74446.1"/>
    <property type="molecule type" value="Genomic_DNA"/>
</dbReference>
<comment type="subunit">
    <text evidence="4">AMPK is a heterotrimer of an alpha catalytic subunit (PRKAA1 or PRKAA2), a beta (PRKAB1 or PRKAB2) and a gamma non-catalytic subunits (PRKAG1, PRKAG2 or PRKAG3). Interacts with FNIP1 and FNIP2.</text>
</comment>
<evidence type="ECO:0000256" key="5">
    <source>
        <dbReference type="PROSITE-ProRule" id="PRU00703"/>
    </source>
</evidence>
<gene>
    <name evidence="7" type="ORF">NBR_LOCUS10857</name>
</gene>
<feature type="domain" description="CBS" evidence="6">
    <location>
        <begin position="279"/>
        <end position="337"/>
    </location>
</feature>
<evidence type="ECO:0000256" key="3">
    <source>
        <dbReference type="ARBA" id="ARBA00023122"/>
    </source>
</evidence>
<dbReference type="SMART" id="SM00116">
    <property type="entry name" value="CBS"/>
    <property type="match status" value="4"/>
</dbReference>
<dbReference type="InterPro" id="IPR050511">
    <property type="entry name" value="AMPK_gamma/SDS23_families"/>
</dbReference>
<evidence type="ECO:0000256" key="4">
    <source>
        <dbReference type="ARBA" id="ARBA00025878"/>
    </source>
</evidence>
<keyword evidence="8" id="KW-1185">Reference proteome</keyword>
<dbReference type="OMA" id="DCYELSP"/>
<accession>A0A0N4Y4M3</accession>
<dbReference type="InterPro" id="IPR000644">
    <property type="entry name" value="CBS_dom"/>
</dbReference>
<proteinExistence type="inferred from homology"/>
<feature type="domain" description="CBS" evidence="6">
    <location>
        <begin position="132"/>
        <end position="192"/>
    </location>
</feature>
<keyword evidence="2" id="KW-0677">Repeat</keyword>
<evidence type="ECO:0000256" key="1">
    <source>
        <dbReference type="ARBA" id="ARBA00006750"/>
    </source>
</evidence>
<name>A0A0N4Y4M3_NIPBR</name>